<dbReference type="GO" id="GO:1902201">
    <property type="term" value="P:negative regulation of bacterial-type flagellum-dependent cell motility"/>
    <property type="evidence" value="ECO:0007669"/>
    <property type="project" value="TreeGrafter"/>
</dbReference>
<dbReference type="CDD" id="cd01949">
    <property type="entry name" value="GGDEF"/>
    <property type="match status" value="1"/>
</dbReference>
<sequence>MTRSLPPRVEAAFWFSATALGYYLLASLSLYATKGADNIAAIWPPSGYFLALLLLMPSHARLPSFAAMAAASLAANMMAGSPLWTSAAFSLANGAEAAIALWVLRRREAGELSFMVPRSVGNFCVAALSASTVSAAIAWALTGGSADFFLSWLTTVALGMLIVTPPIIMLARLAESKALRNMPLAMRVESMVILTLAALVTTASFSQSQFPVTFVPCVAVVAAAYRLGPFGAAAGMLVVAIIASLLTGQGYGPIAGIDAAPKMKVFFLQFYLLTLLGTVLPLAALLVVRQRLSRRLEQSNRWLLQAEAAALVGHWRVDLVRWTIHWSDQAYRIHGLDPGTEMSIEGSLDLYMPGDGTRLRQTLEDAVRDGVPFEYRGQVIRPHDDEIRDIVSHGSIEFSRSGRPVGIFGTIQDITETVDNARALEAARNSAEEAANTDLLTGLPNRRHTLAFLERALIGARDNGAPLAVAIFDIDHFKRINDSYGHAVGDVVIRRVGQRAKASLREEDMVGRFGGEEFVCVFQRSSAQGAEIVAERVRKAIEAEDRSGDGPARVTVSIGLAVYGGEASVEDLLHRADEALYRAKREGRNRLRMAA</sequence>
<dbReference type="NCBIfam" id="TIGR00254">
    <property type="entry name" value="GGDEF"/>
    <property type="match status" value="1"/>
</dbReference>
<dbReference type="PANTHER" id="PTHR45138:SF24">
    <property type="entry name" value="DIGUANYLATE CYCLASE DGCC-RELATED"/>
    <property type="match status" value="1"/>
</dbReference>
<keyword evidence="3" id="KW-1003">Cell membrane</keyword>
<dbReference type="SUPFAM" id="SSF55073">
    <property type="entry name" value="Nucleotide cyclase"/>
    <property type="match status" value="1"/>
</dbReference>
<feature type="transmembrane region" description="Helical" evidence="7">
    <location>
        <begin position="120"/>
        <end position="142"/>
    </location>
</feature>
<evidence type="ECO:0000256" key="5">
    <source>
        <dbReference type="ARBA" id="ARBA00022989"/>
    </source>
</evidence>
<keyword evidence="6 7" id="KW-0472">Membrane</keyword>
<organism evidence="9 10">
    <name type="scientific">Sphingopyxis macrogoltabida</name>
    <name type="common">Sphingomonas macrogoltabidus</name>
    <dbReference type="NCBI Taxonomy" id="33050"/>
    <lineage>
        <taxon>Bacteria</taxon>
        <taxon>Pseudomonadati</taxon>
        <taxon>Pseudomonadota</taxon>
        <taxon>Alphaproteobacteria</taxon>
        <taxon>Sphingomonadales</taxon>
        <taxon>Sphingomonadaceae</taxon>
        <taxon>Sphingopyxis</taxon>
    </lineage>
</organism>
<dbReference type="InterPro" id="IPR043128">
    <property type="entry name" value="Rev_trsase/Diguanyl_cyclase"/>
</dbReference>
<proteinExistence type="predicted"/>
<dbReference type="Pfam" id="PF05231">
    <property type="entry name" value="MASE1"/>
    <property type="match status" value="1"/>
</dbReference>
<feature type="transmembrane region" description="Helical" evidence="7">
    <location>
        <begin position="12"/>
        <end position="32"/>
    </location>
</feature>
<dbReference type="AlphaFoldDB" id="A0A0N9V6H3"/>
<feature type="domain" description="GGDEF" evidence="8">
    <location>
        <begin position="465"/>
        <end position="595"/>
    </location>
</feature>
<dbReference type="GO" id="GO:0052621">
    <property type="term" value="F:diguanylate cyclase activity"/>
    <property type="evidence" value="ECO:0007669"/>
    <property type="project" value="UniProtKB-EC"/>
</dbReference>
<dbReference type="Gene3D" id="3.30.450.20">
    <property type="entry name" value="PAS domain"/>
    <property type="match status" value="1"/>
</dbReference>
<dbReference type="PANTHER" id="PTHR45138">
    <property type="entry name" value="REGULATORY COMPONENTS OF SENSORY TRANSDUCTION SYSTEM"/>
    <property type="match status" value="1"/>
</dbReference>
<comment type="subcellular location">
    <subcellularLocation>
        <location evidence="1">Cell membrane</location>
        <topology evidence="1">Multi-pass membrane protein</topology>
    </subcellularLocation>
</comment>
<dbReference type="Pfam" id="PF00990">
    <property type="entry name" value="GGDEF"/>
    <property type="match status" value="1"/>
</dbReference>
<reference evidence="9 10" key="1">
    <citation type="journal article" date="2015" name="Genome Announc.">
        <title>Complete Genome Sequence of Polypropylene Glycol- and Polyethylene Glycol-Degrading Sphingopyxis macrogoltabida Strain EY-1.</title>
        <authorList>
            <person name="Ohtsubo Y."/>
            <person name="Nagata Y."/>
            <person name="Numata M."/>
            <person name="Tsuchikane K."/>
            <person name="Hosoyama A."/>
            <person name="Yamazoe A."/>
            <person name="Tsuda M."/>
            <person name="Fujita N."/>
            <person name="Kawai F."/>
        </authorList>
    </citation>
    <scope>NUCLEOTIDE SEQUENCE [LARGE SCALE GENOMIC DNA]</scope>
    <source>
        <strain evidence="9 10">EY-1</strain>
    </source>
</reference>
<evidence type="ECO:0000256" key="1">
    <source>
        <dbReference type="ARBA" id="ARBA00004651"/>
    </source>
</evidence>
<evidence type="ECO:0000256" key="7">
    <source>
        <dbReference type="SAM" id="Phobius"/>
    </source>
</evidence>
<evidence type="ECO:0000313" key="9">
    <source>
        <dbReference type="EMBL" id="ALH79693.1"/>
    </source>
</evidence>
<dbReference type="Proteomes" id="UP000058074">
    <property type="component" value="Chromosome"/>
</dbReference>
<dbReference type="InterPro" id="IPR050469">
    <property type="entry name" value="Diguanylate_Cyclase"/>
</dbReference>
<keyword evidence="5 7" id="KW-1133">Transmembrane helix</keyword>
<dbReference type="InterPro" id="IPR013655">
    <property type="entry name" value="PAS_fold_3"/>
</dbReference>
<dbReference type="OrthoDB" id="9812260at2"/>
<dbReference type="InterPro" id="IPR035965">
    <property type="entry name" value="PAS-like_dom_sf"/>
</dbReference>
<dbReference type="GO" id="GO:0005886">
    <property type="term" value="C:plasma membrane"/>
    <property type="evidence" value="ECO:0007669"/>
    <property type="project" value="UniProtKB-SubCell"/>
</dbReference>
<dbReference type="InterPro" id="IPR029787">
    <property type="entry name" value="Nucleotide_cyclase"/>
</dbReference>
<feature type="transmembrane region" description="Helical" evidence="7">
    <location>
        <begin position="234"/>
        <end position="254"/>
    </location>
</feature>
<evidence type="ECO:0000256" key="4">
    <source>
        <dbReference type="ARBA" id="ARBA00022692"/>
    </source>
</evidence>
<dbReference type="Pfam" id="PF08447">
    <property type="entry name" value="PAS_3"/>
    <property type="match status" value="1"/>
</dbReference>
<evidence type="ECO:0000256" key="2">
    <source>
        <dbReference type="ARBA" id="ARBA00012528"/>
    </source>
</evidence>
<protein>
    <recommendedName>
        <fullName evidence="2">diguanylate cyclase</fullName>
        <ecNumber evidence="2">2.7.7.65</ecNumber>
    </recommendedName>
</protein>
<keyword evidence="4 7" id="KW-0812">Transmembrane</keyword>
<dbReference type="Gene3D" id="3.30.70.270">
    <property type="match status" value="1"/>
</dbReference>
<accession>A0A0N9V6H3</accession>
<dbReference type="KEGG" id="smag:AN936_04750"/>
<dbReference type="InterPro" id="IPR000160">
    <property type="entry name" value="GGDEF_dom"/>
</dbReference>
<dbReference type="SMART" id="SM00267">
    <property type="entry name" value="GGDEF"/>
    <property type="match status" value="1"/>
</dbReference>
<evidence type="ECO:0000256" key="6">
    <source>
        <dbReference type="ARBA" id="ARBA00023136"/>
    </source>
</evidence>
<feature type="transmembrane region" description="Helical" evidence="7">
    <location>
        <begin position="148"/>
        <end position="172"/>
    </location>
</feature>
<feature type="transmembrane region" description="Helical" evidence="7">
    <location>
        <begin position="38"/>
        <end position="55"/>
    </location>
</feature>
<dbReference type="EMBL" id="CP012700">
    <property type="protein sequence ID" value="ALH79693.1"/>
    <property type="molecule type" value="Genomic_DNA"/>
</dbReference>
<evidence type="ECO:0000259" key="8">
    <source>
        <dbReference type="PROSITE" id="PS50887"/>
    </source>
</evidence>
<dbReference type="PATRIC" id="fig|33050.5.peg.980"/>
<dbReference type="EC" id="2.7.7.65" evidence="2"/>
<dbReference type="SUPFAM" id="SSF55785">
    <property type="entry name" value="PYP-like sensor domain (PAS domain)"/>
    <property type="match status" value="1"/>
</dbReference>
<evidence type="ECO:0000256" key="3">
    <source>
        <dbReference type="ARBA" id="ARBA00022475"/>
    </source>
</evidence>
<feature type="transmembrane region" description="Helical" evidence="7">
    <location>
        <begin position="184"/>
        <end position="204"/>
    </location>
</feature>
<feature type="transmembrane region" description="Helical" evidence="7">
    <location>
        <begin position="85"/>
        <end position="104"/>
    </location>
</feature>
<dbReference type="PROSITE" id="PS50887">
    <property type="entry name" value="GGDEF"/>
    <property type="match status" value="1"/>
</dbReference>
<dbReference type="GO" id="GO:0043709">
    <property type="term" value="P:cell adhesion involved in single-species biofilm formation"/>
    <property type="evidence" value="ECO:0007669"/>
    <property type="project" value="TreeGrafter"/>
</dbReference>
<name>A0A0N9V6H3_SPHMC</name>
<dbReference type="Gene3D" id="2.10.70.100">
    <property type="match status" value="1"/>
</dbReference>
<feature type="transmembrane region" description="Helical" evidence="7">
    <location>
        <begin position="266"/>
        <end position="288"/>
    </location>
</feature>
<dbReference type="RefSeq" id="WP_054587128.1">
    <property type="nucleotide sequence ID" value="NZ_CP012700.1"/>
</dbReference>
<dbReference type="InterPro" id="IPR007895">
    <property type="entry name" value="MASE1"/>
</dbReference>
<dbReference type="FunFam" id="3.30.70.270:FF:000001">
    <property type="entry name" value="Diguanylate cyclase domain protein"/>
    <property type="match status" value="1"/>
</dbReference>
<evidence type="ECO:0000313" key="10">
    <source>
        <dbReference type="Proteomes" id="UP000058074"/>
    </source>
</evidence>
<gene>
    <name evidence="9" type="ORF">AN936_04750</name>
</gene>